<organism evidence="2 3">
    <name type="scientific">Cuscuta epithymum</name>
    <dbReference type="NCBI Taxonomy" id="186058"/>
    <lineage>
        <taxon>Eukaryota</taxon>
        <taxon>Viridiplantae</taxon>
        <taxon>Streptophyta</taxon>
        <taxon>Embryophyta</taxon>
        <taxon>Tracheophyta</taxon>
        <taxon>Spermatophyta</taxon>
        <taxon>Magnoliopsida</taxon>
        <taxon>eudicotyledons</taxon>
        <taxon>Gunneridae</taxon>
        <taxon>Pentapetalae</taxon>
        <taxon>asterids</taxon>
        <taxon>lamiids</taxon>
        <taxon>Solanales</taxon>
        <taxon>Convolvulaceae</taxon>
        <taxon>Cuscuteae</taxon>
        <taxon>Cuscuta</taxon>
        <taxon>Cuscuta subgen. Cuscuta</taxon>
    </lineage>
</organism>
<evidence type="ECO:0000313" key="3">
    <source>
        <dbReference type="Proteomes" id="UP001152523"/>
    </source>
</evidence>
<sequence>MDRSWINSRRTSDEYENGVESFIQFAKTNLPDSNGRFYCPCVNCLNSRRLDIDLIREHVLCDGFCKNYTVWIWHGERLNVPTTPSHGEEVSGAYKDDHLEDMIRDLGEETFKRSHLYDTFCVDSEKPLYPGCTKYTRLSSVLRLFNLKAKNGWSDKSFTELLELLKDMLPEGNTLPNRNYEAKKILCPLGMEYKRIHACPNDCILYRKEFEDLHKCPRCGLSRYKVTDNDSSCDVIVTSGPPAKVLWYLPIIPRLKRLFSNPREAKNIRWHADERKCDGMIRHPADSIQWKKIDKLFPTFGNEPRNLRLGLATDGMNPFGNLSSIHSSWPVLLIIYNLSPWLCMKRKYVMLSLLISGPKQPGNDIDVYLCPLVEDLKRLWEEGIDVFDGYRGETFKMHAMLFCTINDFPAYGNLAGYSTKGHKACPICEEDTCYHQLPHGRKTVYLSHRRFLRRDHPYRRLRKAFNGCNENRCSPIPLTGEQVYQRVKDINVVFGKSKKKPIDTQIWKKRSIFFDLPYWRNLDVRHCIDVMHVEKNVCDSIIGTLLNIPGKTKDGLNSRLDLVQMGIREELAPQPRGKRMYLPPACHTLSKEEKA</sequence>
<protein>
    <recommendedName>
        <fullName evidence="1">Transposase-associated domain-containing protein</fullName>
    </recommendedName>
</protein>
<reference evidence="2" key="1">
    <citation type="submission" date="2022-07" db="EMBL/GenBank/DDBJ databases">
        <authorList>
            <person name="Macas J."/>
            <person name="Novak P."/>
            <person name="Neumann P."/>
        </authorList>
    </citation>
    <scope>NUCLEOTIDE SEQUENCE</scope>
</reference>
<dbReference type="EMBL" id="CAMAPF010000037">
    <property type="protein sequence ID" value="CAH9081963.1"/>
    <property type="molecule type" value="Genomic_DNA"/>
</dbReference>
<dbReference type="InterPro" id="IPR004242">
    <property type="entry name" value="Transposase_21"/>
</dbReference>
<dbReference type="AlphaFoldDB" id="A0AAV0CTA1"/>
<name>A0AAV0CTA1_9ASTE</name>
<dbReference type="PANTHER" id="PTHR10775">
    <property type="entry name" value="OS08G0208400 PROTEIN"/>
    <property type="match status" value="1"/>
</dbReference>
<feature type="non-terminal residue" evidence="2">
    <location>
        <position position="595"/>
    </location>
</feature>
<keyword evidence="3" id="KW-1185">Reference proteome</keyword>
<gene>
    <name evidence="2" type="ORF">CEPIT_LOCUS7932</name>
</gene>
<evidence type="ECO:0000259" key="1">
    <source>
        <dbReference type="Pfam" id="PF13963"/>
    </source>
</evidence>
<dbReference type="PANTHER" id="PTHR10775:SF179">
    <property type="entry name" value="TRANSPOSON, EN_SPM-LIKE, TRANSPOSASE-ASSOCIATED DOMAIN PROTEIN"/>
    <property type="match status" value="1"/>
</dbReference>
<accession>A0AAV0CTA1</accession>
<dbReference type="Pfam" id="PF02992">
    <property type="entry name" value="Transposase_21"/>
    <property type="match status" value="1"/>
</dbReference>
<dbReference type="InterPro" id="IPR029480">
    <property type="entry name" value="Transpos_assoc"/>
</dbReference>
<dbReference type="Pfam" id="PF13963">
    <property type="entry name" value="Transpos_assoc"/>
    <property type="match status" value="1"/>
</dbReference>
<evidence type="ECO:0000313" key="2">
    <source>
        <dbReference type="EMBL" id="CAH9081963.1"/>
    </source>
</evidence>
<dbReference type="Proteomes" id="UP001152523">
    <property type="component" value="Unassembled WGS sequence"/>
</dbReference>
<comment type="caution">
    <text evidence="2">The sequence shown here is derived from an EMBL/GenBank/DDBJ whole genome shotgun (WGS) entry which is preliminary data.</text>
</comment>
<proteinExistence type="predicted"/>
<feature type="domain" description="Transposase-associated" evidence="1">
    <location>
        <begin position="3"/>
        <end position="76"/>
    </location>
</feature>